<dbReference type="Proteomes" id="UP000002417">
    <property type="component" value="Chromosome"/>
</dbReference>
<protein>
    <recommendedName>
        <fullName evidence="1">PD-(D/E)XK nuclease-like domain-containing protein</fullName>
    </recommendedName>
</protein>
<evidence type="ECO:0000313" key="2">
    <source>
        <dbReference type="EMBL" id="ABS65476.1"/>
    </source>
</evidence>
<dbReference type="HOGENOM" id="CLU_050035_0_0_5"/>
<reference evidence="2 3" key="1">
    <citation type="submission" date="2007-07" db="EMBL/GenBank/DDBJ databases">
        <title>Complete sequence of chromosome of Xanthobacter autotrophicus Py2.</title>
        <authorList>
            <consortium name="US DOE Joint Genome Institute"/>
            <person name="Copeland A."/>
            <person name="Lucas S."/>
            <person name="Lapidus A."/>
            <person name="Barry K."/>
            <person name="Glavina del Rio T."/>
            <person name="Hammon N."/>
            <person name="Israni S."/>
            <person name="Dalin E."/>
            <person name="Tice H."/>
            <person name="Pitluck S."/>
            <person name="Sims D."/>
            <person name="Brettin T."/>
            <person name="Bruce D."/>
            <person name="Detter J.C."/>
            <person name="Han C."/>
            <person name="Tapia R."/>
            <person name="Brainard J."/>
            <person name="Schmutz J."/>
            <person name="Larimer F."/>
            <person name="Land M."/>
            <person name="Hauser L."/>
            <person name="Kyrpides N."/>
            <person name="Kim E."/>
            <person name="Ensigns S.A."/>
            <person name="Richardson P."/>
        </authorList>
    </citation>
    <scope>NUCLEOTIDE SEQUENCE [LARGE SCALE GENOMIC DNA]</scope>
    <source>
        <strain evidence="3">ATCC BAA-1158 / Py2</strain>
    </source>
</reference>
<dbReference type="STRING" id="78245.Xaut_0217"/>
<evidence type="ECO:0000259" key="1">
    <source>
        <dbReference type="Pfam" id="PF20796"/>
    </source>
</evidence>
<dbReference type="KEGG" id="xau:Xaut_0217"/>
<dbReference type="eggNOG" id="ENOG502ZAUM">
    <property type="taxonomic scope" value="Bacteria"/>
</dbReference>
<dbReference type="Pfam" id="PF20796">
    <property type="entry name" value="PDDEXK_13"/>
    <property type="match status" value="1"/>
</dbReference>
<name>A7IBT3_XANP2</name>
<proteinExistence type="predicted"/>
<evidence type="ECO:0000313" key="3">
    <source>
        <dbReference type="Proteomes" id="UP000002417"/>
    </source>
</evidence>
<dbReference type="AlphaFoldDB" id="A7IBT3"/>
<gene>
    <name evidence="2" type="ordered locus">Xaut_0217</name>
</gene>
<sequence>MGDVSDSYGQVNATLPVVPRDVLRRFHVDEPSDTRFACCARLLQSTWREMCGMKPGLHRSRSGSQRVLGSRLSEVDAKQGRNFLTPDIARLARRAVAYREYGALIDEQRLWENLLSSQPLTFNLFALCQVDEERRHRLFERLFPGFFGEVEKLAFEHSPGRGDTRYLGDYTAFDLFVSGTGPDGRPAFIAIEVKYSEDMRQPGRSGSARYRELTRACALHLDPDAPSLLTGHLAQLTAEHLLAALIREQWGQGAHGLFVTIAPAANREAWYAVELYRSMLDRRPDGVSFMAIALEDVIAAVSEAGDPDLSARLHTRYTDFSPVHRLIDDWQPFTED</sequence>
<feature type="domain" description="PD-(D/E)XK nuclease-like" evidence="1">
    <location>
        <begin position="31"/>
        <end position="319"/>
    </location>
</feature>
<organism evidence="2 3">
    <name type="scientific">Xanthobacter autotrophicus (strain ATCC BAA-1158 / Py2)</name>
    <dbReference type="NCBI Taxonomy" id="78245"/>
    <lineage>
        <taxon>Bacteria</taxon>
        <taxon>Pseudomonadati</taxon>
        <taxon>Pseudomonadota</taxon>
        <taxon>Alphaproteobacteria</taxon>
        <taxon>Hyphomicrobiales</taxon>
        <taxon>Xanthobacteraceae</taxon>
        <taxon>Xanthobacter</taxon>
    </lineage>
</organism>
<accession>A7IBT3</accession>
<keyword evidence="3" id="KW-1185">Reference proteome</keyword>
<dbReference type="EMBL" id="CP000781">
    <property type="protein sequence ID" value="ABS65476.1"/>
    <property type="molecule type" value="Genomic_DNA"/>
</dbReference>
<dbReference type="InterPro" id="IPR048822">
    <property type="entry name" value="PDDEXK_13"/>
</dbReference>